<keyword evidence="2" id="KW-1185">Reference proteome</keyword>
<dbReference type="STRING" id="96561.Dole_0150"/>
<dbReference type="AlphaFoldDB" id="A8ZSP7"/>
<dbReference type="RefSeq" id="WP_012173579.1">
    <property type="nucleotide sequence ID" value="NC_009943.1"/>
</dbReference>
<reference evidence="1 2" key="1">
    <citation type="submission" date="2007-10" db="EMBL/GenBank/DDBJ databases">
        <title>Complete sequence of Desulfococcus oleovorans Hxd3.</title>
        <authorList>
            <consortium name="US DOE Joint Genome Institute"/>
            <person name="Copeland A."/>
            <person name="Lucas S."/>
            <person name="Lapidus A."/>
            <person name="Barry K."/>
            <person name="Glavina del Rio T."/>
            <person name="Dalin E."/>
            <person name="Tice H."/>
            <person name="Pitluck S."/>
            <person name="Kiss H."/>
            <person name="Brettin T."/>
            <person name="Bruce D."/>
            <person name="Detter J.C."/>
            <person name="Han C."/>
            <person name="Schmutz J."/>
            <person name="Larimer F."/>
            <person name="Land M."/>
            <person name="Hauser L."/>
            <person name="Kyrpides N."/>
            <person name="Kim E."/>
            <person name="Wawrik B."/>
            <person name="Richardson P."/>
        </authorList>
    </citation>
    <scope>NUCLEOTIDE SEQUENCE [LARGE SCALE GENOMIC DNA]</scope>
    <source>
        <strain evidence="2">DSM 6200 / JCM 39069 / Hxd3</strain>
    </source>
</reference>
<organism evidence="1 2">
    <name type="scientific">Desulfosudis oleivorans (strain DSM 6200 / JCM 39069 / Hxd3)</name>
    <name type="common">Desulfococcus oleovorans</name>
    <dbReference type="NCBI Taxonomy" id="96561"/>
    <lineage>
        <taxon>Bacteria</taxon>
        <taxon>Pseudomonadati</taxon>
        <taxon>Thermodesulfobacteriota</taxon>
        <taxon>Desulfobacteria</taxon>
        <taxon>Desulfobacterales</taxon>
        <taxon>Desulfosudaceae</taxon>
        <taxon>Desulfosudis</taxon>
    </lineage>
</organism>
<proteinExistence type="predicted"/>
<dbReference type="Proteomes" id="UP000008561">
    <property type="component" value="Chromosome"/>
</dbReference>
<dbReference type="EMBL" id="CP000859">
    <property type="protein sequence ID" value="ABW65960.1"/>
    <property type="molecule type" value="Genomic_DNA"/>
</dbReference>
<name>A8ZSP7_DESOH</name>
<sequence length="62" mass="6804">MTTVMPEGDRIKKAVAWVDEQRREHPEKPPLAIAGEATLMFDLSPLEADFLEKFACGKAGGC</sequence>
<dbReference type="KEGG" id="dol:Dole_0150"/>
<dbReference type="OrthoDB" id="5422828at2"/>
<evidence type="ECO:0000313" key="2">
    <source>
        <dbReference type="Proteomes" id="UP000008561"/>
    </source>
</evidence>
<evidence type="ECO:0000313" key="1">
    <source>
        <dbReference type="EMBL" id="ABW65960.1"/>
    </source>
</evidence>
<protein>
    <submittedName>
        <fullName evidence="1">Uncharacterized protein</fullName>
    </submittedName>
</protein>
<gene>
    <name evidence="1" type="ordered locus">Dole_0150</name>
</gene>
<accession>A8ZSP7</accession>
<dbReference type="HOGENOM" id="CLU_188261_1_0_7"/>